<feature type="transmembrane region" description="Helical" evidence="1">
    <location>
        <begin position="239"/>
        <end position="257"/>
    </location>
</feature>
<dbReference type="EMBL" id="JACVXB010000001">
    <property type="protein sequence ID" value="MBD0830858.1"/>
    <property type="molecule type" value="Genomic_DNA"/>
</dbReference>
<evidence type="ECO:0000256" key="1">
    <source>
        <dbReference type="SAM" id="Phobius"/>
    </source>
</evidence>
<sequence>MKNQHTNHLIQLTLATFFISTSGALGRFIDLPIPITIWWRCILAGAALLAFNIYKKYNLKITSTSDKGTIVVTGILLGAHWITYFLALQLSNVALGMLSLFTFPVLTAFLEPLLIKTKFDPFYIILGILVLLGIYILAPEFNLESSQVKGVLFGLLSAVFYSLRNILTKKLTTKYNGSSVMFYQSLVVSLTLTPTLFYFDSAGLQSQFPYIIFLGLVTTTLGHTLLVNSLKHFTVSTASIINSVQPIFGIIIAFFFLNEIPTLNTFLGGSLILATVIIESIRSRNN</sequence>
<keyword evidence="1" id="KW-0472">Membrane</keyword>
<organism evidence="3 4">
    <name type="scientific">Aestuariibaculum sediminum</name>
    <dbReference type="NCBI Taxonomy" id="2770637"/>
    <lineage>
        <taxon>Bacteria</taxon>
        <taxon>Pseudomonadati</taxon>
        <taxon>Bacteroidota</taxon>
        <taxon>Flavobacteriia</taxon>
        <taxon>Flavobacteriales</taxon>
        <taxon>Flavobacteriaceae</taxon>
    </lineage>
</organism>
<dbReference type="GO" id="GO:0016020">
    <property type="term" value="C:membrane"/>
    <property type="evidence" value="ECO:0007669"/>
    <property type="project" value="InterPro"/>
</dbReference>
<dbReference type="Pfam" id="PF00892">
    <property type="entry name" value="EamA"/>
    <property type="match status" value="2"/>
</dbReference>
<feature type="transmembrane region" description="Helical" evidence="1">
    <location>
        <begin position="210"/>
        <end position="227"/>
    </location>
</feature>
<feature type="domain" description="EamA" evidence="2">
    <location>
        <begin position="149"/>
        <end position="278"/>
    </location>
</feature>
<evidence type="ECO:0000313" key="4">
    <source>
        <dbReference type="Proteomes" id="UP000600588"/>
    </source>
</evidence>
<feature type="transmembrane region" description="Helical" evidence="1">
    <location>
        <begin position="263"/>
        <end position="281"/>
    </location>
</feature>
<feature type="transmembrane region" description="Helical" evidence="1">
    <location>
        <begin position="179"/>
        <end position="198"/>
    </location>
</feature>
<dbReference type="SUPFAM" id="SSF103481">
    <property type="entry name" value="Multidrug resistance efflux transporter EmrE"/>
    <property type="match status" value="2"/>
</dbReference>
<feature type="domain" description="EamA" evidence="2">
    <location>
        <begin position="12"/>
        <end position="137"/>
    </location>
</feature>
<dbReference type="PANTHER" id="PTHR22911:SF79">
    <property type="entry name" value="MOBA-LIKE NTP TRANSFERASE DOMAIN-CONTAINING PROTEIN"/>
    <property type="match status" value="1"/>
</dbReference>
<keyword evidence="1" id="KW-0812">Transmembrane</keyword>
<keyword evidence="1" id="KW-1133">Transmembrane helix</keyword>
<evidence type="ECO:0000313" key="3">
    <source>
        <dbReference type="EMBL" id="MBD0830858.1"/>
    </source>
</evidence>
<evidence type="ECO:0000259" key="2">
    <source>
        <dbReference type="Pfam" id="PF00892"/>
    </source>
</evidence>
<accession>A0A8J6PYA8</accession>
<dbReference type="PANTHER" id="PTHR22911">
    <property type="entry name" value="ACYL-MALONYL CONDENSING ENZYME-RELATED"/>
    <property type="match status" value="1"/>
</dbReference>
<dbReference type="AlphaFoldDB" id="A0A8J6PYA8"/>
<feature type="transmembrane region" description="Helical" evidence="1">
    <location>
        <begin position="66"/>
        <end position="87"/>
    </location>
</feature>
<feature type="transmembrane region" description="Helical" evidence="1">
    <location>
        <begin position="93"/>
        <end position="110"/>
    </location>
</feature>
<dbReference type="RefSeq" id="WP_188228643.1">
    <property type="nucleotide sequence ID" value="NZ_JACVXB010000001.1"/>
</dbReference>
<reference evidence="3 4" key="1">
    <citation type="submission" date="2020-09" db="EMBL/GenBank/DDBJ databases">
        <title>TT11 complete genome.</title>
        <authorList>
            <person name="Wu Z."/>
        </authorList>
    </citation>
    <scope>NUCLEOTIDE SEQUENCE [LARGE SCALE GENOMIC DNA]</scope>
    <source>
        <strain evidence="3 4">TT11</strain>
    </source>
</reference>
<gene>
    <name evidence="3" type="ORF">ICJ83_01810</name>
</gene>
<name>A0A8J6PYA8_9FLAO</name>
<proteinExistence type="predicted"/>
<dbReference type="InterPro" id="IPR037185">
    <property type="entry name" value="EmrE-like"/>
</dbReference>
<dbReference type="Proteomes" id="UP000600588">
    <property type="component" value="Unassembled WGS sequence"/>
</dbReference>
<keyword evidence="4" id="KW-1185">Reference proteome</keyword>
<feature type="transmembrane region" description="Helical" evidence="1">
    <location>
        <begin position="150"/>
        <end position="167"/>
    </location>
</feature>
<dbReference type="InterPro" id="IPR000620">
    <property type="entry name" value="EamA_dom"/>
</dbReference>
<comment type="caution">
    <text evidence="3">The sequence shown here is derived from an EMBL/GenBank/DDBJ whole genome shotgun (WGS) entry which is preliminary data.</text>
</comment>
<protein>
    <submittedName>
        <fullName evidence="3">DMT family transporter</fullName>
    </submittedName>
</protein>
<feature type="transmembrane region" description="Helical" evidence="1">
    <location>
        <begin position="36"/>
        <end position="54"/>
    </location>
</feature>
<feature type="transmembrane region" description="Helical" evidence="1">
    <location>
        <begin position="122"/>
        <end position="138"/>
    </location>
</feature>